<dbReference type="EMBL" id="BARW01009735">
    <property type="protein sequence ID" value="GAI84012.1"/>
    <property type="molecule type" value="Genomic_DNA"/>
</dbReference>
<evidence type="ECO:0000313" key="1">
    <source>
        <dbReference type="EMBL" id="GAI84012.1"/>
    </source>
</evidence>
<accession>X1RTF7</accession>
<dbReference type="SUPFAM" id="SSF53067">
    <property type="entry name" value="Actin-like ATPase domain"/>
    <property type="match status" value="1"/>
</dbReference>
<dbReference type="InterPro" id="IPR043129">
    <property type="entry name" value="ATPase_NBD"/>
</dbReference>
<dbReference type="AlphaFoldDB" id="X1RTF7"/>
<comment type="caution">
    <text evidence="1">The sequence shown here is derived from an EMBL/GenBank/DDBJ whole genome shotgun (WGS) entry which is preliminary data.</text>
</comment>
<dbReference type="CDD" id="cd23763">
    <property type="entry name" value="ASKHA_ATPase_ROK"/>
    <property type="match status" value="1"/>
</dbReference>
<evidence type="ECO:0008006" key="2">
    <source>
        <dbReference type="Google" id="ProtNLM"/>
    </source>
</evidence>
<proteinExistence type="predicted"/>
<feature type="non-terminal residue" evidence="1">
    <location>
        <position position="1"/>
    </location>
</feature>
<organism evidence="1">
    <name type="scientific">marine sediment metagenome</name>
    <dbReference type="NCBI Taxonomy" id="412755"/>
    <lineage>
        <taxon>unclassified sequences</taxon>
        <taxon>metagenomes</taxon>
        <taxon>ecological metagenomes</taxon>
    </lineage>
</organism>
<dbReference type="PANTHER" id="PTHR18964">
    <property type="entry name" value="ROK (REPRESSOR, ORF, KINASE) FAMILY"/>
    <property type="match status" value="1"/>
</dbReference>
<protein>
    <recommendedName>
        <fullName evidence="2">ROK family protein</fullName>
    </recommendedName>
</protein>
<dbReference type="InterPro" id="IPR000600">
    <property type="entry name" value="ROK"/>
</dbReference>
<dbReference type="PANTHER" id="PTHR18964:SF149">
    <property type="entry name" value="BIFUNCTIONAL UDP-N-ACETYLGLUCOSAMINE 2-EPIMERASE_N-ACETYLMANNOSAMINE KINASE"/>
    <property type="match status" value="1"/>
</dbReference>
<name>X1RTF7_9ZZZZ</name>
<gene>
    <name evidence="1" type="ORF">S12H4_19458</name>
</gene>
<dbReference type="Pfam" id="PF00480">
    <property type="entry name" value="ROK"/>
    <property type="match status" value="1"/>
</dbReference>
<reference evidence="1" key="1">
    <citation type="journal article" date="2014" name="Front. Microbiol.">
        <title>High frequency of phylogenetically diverse reductive dehalogenase-homologous genes in deep subseafloor sedimentary metagenomes.</title>
        <authorList>
            <person name="Kawai M."/>
            <person name="Futagami T."/>
            <person name="Toyoda A."/>
            <person name="Takaki Y."/>
            <person name="Nishi S."/>
            <person name="Hori S."/>
            <person name="Arai W."/>
            <person name="Tsubouchi T."/>
            <person name="Morono Y."/>
            <person name="Uchiyama I."/>
            <person name="Ito T."/>
            <person name="Fujiyama A."/>
            <person name="Inagaki F."/>
            <person name="Takami H."/>
        </authorList>
    </citation>
    <scope>NUCLEOTIDE SEQUENCE</scope>
    <source>
        <strain evidence="1">Expedition CK06-06</strain>
    </source>
</reference>
<dbReference type="Gene3D" id="3.30.420.40">
    <property type="match status" value="4"/>
</dbReference>
<sequence length="247" mass="27100">DSLEHFMIMLNALIEPLLEKAREDKIKVKGIGLSVAGIIDLEEGKIIKSPNLPLLDNIKLSSRLESKTDLPIKIDNDANCFLRAEVELGAAKKYNNVYGIIIGTGIGGAWWNNNKIYYGSHNGAGEPGQMVIDFKDSIELEQAYQKLSQNNPAKLAEEAYRGDTLAIKTYEEIGQYLGIAFANIVNLIDPESLIIGGGVIESSDLFLPKIKKTMRNYIMNPESRKIKILKSKLGQDAGAIGAALLIL</sequence>